<protein>
    <submittedName>
        <fullName evidence="2">Wall-associated proteinase</fullName>
    </submittedName>
</protein>
<accession>A0AAJ0GW04</accession>
<keyword evidence="3" id="KW-1185">Reference proteome</keyword>
<organism evidence="2 3">
    <name type="scientific">Chaetomium strumarium</name>
    <dbReference type="NCBI Taxonomy" id="1170767"/>
    <lineage>
        <taxon>Eukaryota</taxon>
        <taxon>Fungi</taxon>
        <taxon>Dikarya</taxon>
        <taxon>Ascomycota</taxon>
        <taxon>Pezizomycotina</taxon>
        <taxon>Sordariomycetes</taxon>
        <taxon>Sordariomycetidae</taxon>
        <taxon>Sordariales</taxon>
        <taxon>Chaetomiaceae</taxon>
        <taxon>Chaetomium</taxon>
    </lineage>
</organism>
<evidence type="ECO:0000313" key="3">
    <source>
        <dbReference type="Proteomes" id="UP001273166"/>
    </source>
</evidence>
<name>A0AAJ0GW04_9PEZI</name>
<dbReference type="Gene3D" id="2.120.10.70">
    <property type="entry name" value="Fucose-specific lectin"/>
    <property type="match status" value="1"/>
</dbReference>
<feature type="region of interest" description="Disordered" evidence="1">
    <location>
        <begin position="303"/>
        <end position="324"/>
    </location>
</feature>
<dbReference type="SUPFAM" id="SSF89372">
    <property type="entry name" value="Fucose-specific lectin"/>
    <property type="match status" value="1"/>
</dbReference>
<dbReference type="GeneID" id="87883504"/>
<feature type="compositionally biased region" description="Basic and acidic residues" evidence="1">
    <location>
        <begin position="306"/>
        <end position="324"/>
    </location>
</feature>
<proteinExistence type="predicted"/>
<dbReference type="EMBL" id="JAUDZG010000003">
    <property type="protein sequence ID" value="KAK3307148.1"/>
    <property type="molecule type" value="Genomic_DNA"/>
</dbReference>
<gene>
    <name evidence="2" type="ORF">B0T15DRAFT_393185</name>
</gene>
<sequence length="324" mass="35372">MASPVAVIANPADPNDHLLFYINGTTQQLAMEVRPVNTSTFTPFVNNGPATGSIQVNPLAVVLKKNVPTVYGTSKPQGRSGPTYVSILSPYYNPISADPGAQTTTPGLAACSDDDANDWVYYLRQPDGQVTYQITEFLVDGVNTTPSTPWKGTSASTNSNLAVVFFKATQERFVIYANTDDDVFLYWVNSGTRIGNPIPTTSNVRSGSPLAVASVEGSDSTGPYLNIYLYYMDANRELCRIAGRARDSQITWFQSNQVQGASRMKATTDISATNTESTNYIYYITDGGSTFARFKDTISPGWFHTPPKEEATRLDERPAPKSEY</sequence>
<dbReference type="Proteomes" id="UP001273166">
    <property type="component" value="Unassembled WGS sequence"/>
</dbReference>
<reference evidence="2" key="1">
    <citation type="journal article" date="2023" name="Mol. Phylogenet. Evol.">
        <title>Genome-scale phylogeny and comparative genomics of the fungal order Sordariales.</title>
        <authorList>
            <person name="Hensen N."/>
            <person name="Bonometti L."/>
            <person name="Westerberg I."/>
            <person name="Brannstrom I.O."/>
            <person name="Guillou S."/>
            <person name="Cros-Aarteil S."/>
            <person name="Calhoun S."/>
            <person name="Haridas S."/>
            <person name="Kuo A."/>
            <person name="Mondo S."/>
            <person name="Pangilinan J."/>
            <person name="Riley R."/>
            <person name="LaButti K."/>
            <person name="Andreopoulos B."/>
            <person name="Lipzen A."/>
            <person name="Chen C."/>
            <person name="Yan M."/>
            <person name="Daum C."/>
            <person name="Ng V."/>
            <person name="Clum A."/>
            <person name="Steindorff A."/>
            <person name="Ohm R.A."/>
            <person name="Martin F."/>
            <person name="Silar P."/>
            <person name="Natvig D.O."/>
            <person name="Lalanne C."/>
            <person name="Gautier V."/>
            <person name="Ament-Velasquez S.L."/>
            <person name="Kruys A."/>
            <person name="Hutchinson M.I."/>
            <person name="Powell A.J."/>
            <person name="Barry K."/>
            <person name="Miller A.N."/>
            <person name="Grigoriev I.V."/>
            <person name="Debuchy R."/>
            <person name="Gladieux P."/>
            <person name="Hiltunen Thoren M."/>
            <person name="Johannesson H."/>
        </authorList>
    </citation>
    <scope>NUCLEOTIDE SEQUENCE</scope>
    <source>
        <strain evidence="2">CBS 333.67</strain>
    </source>
</reference>
<dbReference type="AlphaFoldDB" id="A0AAJ0GW04"/>
<reference evidence="2" key="2">
    <citation type="submission" date="2023-06" db="EMBL/GenBank/DDBJ databases">
        <authorList>
            <consortium name="Lawrence Berkeley National Laboratory"/>
            <person name="Mondo S.J."/>
            <person name="Hensen N."/>
            <person name="Bonometti L."/>
            <person name="Westerberg I."/>
            <person name="Brannstrom I.O."/>
            <person name="Guillou S."/>
            <person name="Cros-Aarteil S."/>
            <person name="Calhoun S."/>
            <person name="Haridas S."/>
            <person name="Kuo A."/>
            <person name="Pangilinan J."/>
            <person name="Riley R."/>
            <person name="Labutti K."/>
            <person name="Andreopoulos B."/>
            <person name="Lipzen A."/>
            <person name="Chen C."/>
            <person name="Yanf M."/>
            <person name="Daum C."/>
            <person name="Ng V."/>
            <person name="Clum A."/>
            <person name="Steindorff A."/>
            <person name="Ohm R."/>
            <person name="Martin F."/>
            <person name="Silar P."/>
            <person name="Natvig D."/>
            <person name="Lalanne C."/>
            <person name="Gautier V."/>
            <person name="Ament-Velasquez S.L."/>
            <person name="Kruys A."/>
            <person name="Hutchinson M.I."/>
            <person name="Powell A.J."/>
            <person name="Barry K."/>
            <person name="Miller A.N."/>
            <person name="Grigoriev I.V."/>
            <person name="Debuchy R."/>
            <person name="Gladieux P."/>
            <person name="Thoren M.H."/>
            <person name="Johannesson H."/>
        </authorList>
    </citation>
    <scope>NUCLEOTIDE SEQUENCE</scope>
    <source>
        <strain evidence="2">CBS 333.67</strain>
    </source>
</reference>
<comment type="caution">
    <text evidence="2">The sequence shown here is derived from an EMBL/GenBank/DDBJ whole genome shotgun (WGS) entry which is preliminary data.</text>
</comment>
<evidence type="ECO:0000313" key="2">
    <source>
        <dbReference type="EMBL" id="KAK3307148.1"/>
    </source>
</evidence>
<evidence type="ECO:0000256" key="1">
    <source>
        <dbReference type="SAM" id="MobiDB-lite"/>
    </source>
</evidence>
<dbReference type="RefSeq" id="XP_062722928.1">
    <property type="nucleotide sequence ID" value="XM_062864675.1"/>
</dbReference>